<feature type="transmembrane region" description="Helical" evidence="7">
    <location>
        <begin position="174"/>
        <end position="195"/>
    </location>
</feature>
<comment type="caution">
    <text evidence="8">The sequence shown here is derived from an EMBL/GenBank/DDBJ whole genome shotgun (WGS) entry which is preliminary data.</text>
</comment>
<dbReference type="Proteomes" id="UP001606301">
    <property type="component" value="Unassembled WGS sequence"/>
</dbReference>
<keyword evidence="4 7" id="KW-1133">Transmembrane helix</keyword>
<feature type="transmembrane region" description="Helical" evidence="7">
    <location>
        <begin position="327"/>
        <end position="351"/>
    </location>
</feature>
<reference evidence="8 9" key="1">
    <citation type="submission" date="2024-08" db="EMBL/GenBank/DDBJ databases">
        <authorList>
            <person name="Lu H."/>
        </authorList>
    </citation>
    <scope>NUCLEOTIDE SEQUENCE [LARGE SCALE GENOMIC DNA]</scope>
    <source>
        <strain evidence="8 9">LKC17W</strain>
    </source>
</reference>
<feature type="transmembrane region" description="Helical" evidence="7">
    <location>
        <begin position="418"/>
        <end position="440"/>
    </location>
</feature>
<keyword evidence="9" id="KW-1185">Reference proteome</keyword>
<accession>A0ABW7FLU7</accession>
<protein>
    <submittedName>
        <fullName evidence="8">MFS transporter</fullName>
    </submittedName>
</protein>
<feature type="transmembrane region" description="Helical" evidence="7">
    <location>
        <begin position="104"/>
        <end position="125"/>
    </location>
</feature>
<organism evidence="8 9">
    <name type="scientific">Pelomonas margarita</name>
    <dbReference type="NCBI Taxonomy" id="3299031"/>
    <lineage>
        <taxon>Bacteria</taxon>
        <taxon>Pseudomonadati</taxon>
        <taxon>Pseudomonadota</taxon>
        <taxon>Betaproteobacteria</taxon>
        <taxon>Burkholderiales</taxon>
        <taxon>Sphaerotilaceae</taxon>
        <taxon>Roseateles</taxon>
    </lineage>
</organism>
<keyword evidence="5 7" id="KW-0472">Membrane</keyword>
<evidence type="ECO:0000256" key="5">
    <source>
        <dbReference type="ARBA" id="ARBA00023136"/>
    </source>
</evidence>
<dbReference type="PANTHER" id="PTHR12778:SF10">
    <property type="entry name" value="MAJOR FACILITATOR SUPERFAMILY DOMAIN-CONTAINING PROTEIN 3"/>
    <property type="match status" value="1"/>
</dbReference>
<comment type="subcellular location">
    <subcellularLocation>
        <location evidence="1">Membrane</location>
        <topology evidence="1">Multi-pass membrane protein</topology>
    </subcellularLocation>
</comment>
<feature type="transmembrane region" description="Helical" evidence="7">
    <location>
        <begin position="392"/>
        <end position="412"/>
    </location>
</feature>
<dbReference type="InterPro" id="IPR036259">
    <property type="entry name" value="MFS_trans_sf"/>
</dbReference>
<evidence type="ECO:0000256" key="6">
    <source>
        <dbReference type="SAM" id="MobiDB-lite"/>
    </source>
</evidence>
<dbReference type="InterPro" id="IPR004752">
    <property type="entry name" value="AmpG_permease/AT-1"/>
</dbReference>
<name>A0ABW7FLU7_9BURK</name>
<feature type="transmembrane region" description="Helical" evidence="7">
    <location>
        <begin position="216"/>
        <end position="239"/>
    </location>
</feature>
<keyword evidence="3 7" id="KW-0812">Transmembrane</keyword>
<dbReference type="RefSeq" id="WP_394399364.1">
    <property type="nucleotide sequence ID" value="NZ_JBIGHW010000009.1"/>
</dbReference>
<feature type="transmembrane region" description="Helical" evidence="7">
    <location>
        <begin position="43"/>
        <end position="60"/>
    </location>
</feature>
<evidence type="ECO:0000256" key="3">
    <source>
        <dbReference type="ARBA" id="ARBA00022692"/>
    </source>
</evidence>
<evidence type="ECO:0000256" key="2">
    <source>
        <dbReference type="ARBA" id="ARBA00022448"/>
    </source>
</evidence>
<sequence>MSGHRSPWAWIPTLYFAQGIPYVVVMTLSVVMYKNLGISNTDIALYTSWLYLPWVIKPLWSPLAELFGTKRVWVTVLQFFIGAALAGVALTLPMERAFQMSLAVFWLMAFASASHDIAADGYYMLALPQHQQAAFVGVRSTFYRLANIGGQGGLVYLAGELTERTGSVVQAWTWVFWLLGGLFIVLALWHGLILPRPLADVRGAGGAAARGLVAEFFAVFASYFKKPGILVVLGFLLLYRFPEAQLLKLATPFLLDPVSEGGLGLSTKDVGIAYGTVGLTALTLGGLCGGWVISRVGLKKALWPLVAAMHVPNVAFLVLALTHPTSLAVISAALAVEQFGYGLGFTAYLMYMILVASGPQEPATGRPEPAQPPRGVAQQAPAKPGGQSTAHYAICTGFMALGMMIPGMWSGWLQDHMGYAPFFAWVLVATVPSVAMAALIKIPDGFGKKVE</sequence>
<dbReference type="EMBL" id="JBIGHW010000009">
    <property type="protein sequence ID" value="MFG6442284.1"/>
    <property type="molecule type" value="Genomic_DNA"/>
</dbReference>
<evidence type="ECO:0000313" key="9">
    <source>
        <dbReference type="Proteomes" id="UP001606301"/>
    </source>
</evidence>
<feature type="transmembrane region" description="Helical" evidence="7">
    <location>
        <begin position="272"/>
        <end position="294"/>
    </location>
</feature>
<evidence type="ECO:0000313" key="8">
    <source>
        <dbReference type="EMBL" id="MFG6442284.1"/>
    </source>
</evidence>
<dbReference type="Pfam" id="PF07690">
    <property type="entry name" value="MFS_1"/>
    <property type="match status" value="1"/>
</dbReference>
<gene>
    <name evidence="8" type="ORF">ACG0Z3_16495</name>
</gene>
<feature type="transmembrane region" description="Helical" evidence="7">
    <location>
        <begin position="72"/>
        <end position="92"/>
    </location>
</feature>
<dbReference type="SUPFAM" id="SSF103473">
    <property type="entry name" value="MFS general substrate transporter"/>
    <property type="match status" value="1"/>
</dbReference>
<evidence type="ECO:0000256" key="7">
    <source>
        <dbReference type="SAM" id="Phobius"/>
    </source>
</evidence>
<dbReference type="Gene3D" id="1.20.1250.20">
    <property type="entry name" value="MFS general substrate transporter like domains"/>
    <property type="match status" value="1"/>
</dbReference>
<evidence type="ECO:0000256" key="4">
    <source>
        <dbReference type="ARBA" id="ARBA00022989"/>
    </source>
</evidence>
<proteinExistence type="predicted"/>
<keyword evidence="2" id="KW-0813">Transport</keyword>
<feature type="transmembrane region" description="Helical" evidence="7">
    <location>
        <begin position="12"/>
        <end position="31"/>
    </location>
</feature>
<dbReference type="PANTHER" id="PTHR12778">
    <property type="entry name" value="SOLUTE CARRIER FAMILY 33 ACETYL-COA TRANSPORTER -RELATED"/>
    <property type="match status" value="1"/>
</dbReference>
<evidence type="ECO:0000256" key="1">
    <source>
        <dbReference type="ARBA" id="ARBA00004141"/>
    </source>
</evidence>
<feature type="transmembrane region" description="Helical" evidence="7">
    <location>
        <begin position="301"/>
        <end position="321"/>
    </location>
</feature>
<dbReference type="InterPro" id="IPR011701">
    <property type="entry name" value="MFS"/>
</dbReference>
<feature type="region of interest" description="Disordered" evidence="6">
    <location>
        <begin position="362"/>
        <end position="386"/>
    </location>
</feature>